<reference evidence="3" key="1">
    <citation type="journal article" date="2019" name="Int. J. Syst. Evol. Microbiol.">
        <title>The Global Catalogue of Microorganisms (GCM) 10K type strain sequencing project: providing services to taxonomists for standard genome sequencing and annotation.</title>
        <authorList>
            <consortium name="The Broad Institute Genomics Platform"/>
            <consortium name="The Broad Institute Genome Sequencing Center for Infectious Disease"/>
            <person name="Wu L."/>
            <person name="Ma J."/>
        </authorList>
    </citation>
    <scope>NUCLEOTIDE SEQUENCE [LARGE SCALE GENOMIC DNA]</scope>
    <source>
        <strain evidence="3">JCM 17939</strain>
    </source>
</reference>
<evidence type="ECO:0000259" key="1">
    <source>
        <dbReference type="PROSITE" id="PS50943"/>
    </source>
</evidence>
<dbReference type="PROSITE" id="PS50943">
    <property type="entry name" value="HTH_CROC1"/>
    <property type="match status" value="1"/>
</dbReference>
<dbReference type="InterPro" id="IPR043917">
    <property type="entry name" value="DUF5753"/>
</dbReference>
<dbReference type="EMBL" id="BAABHK010000009">
    <property type="protein sequence ID" value="GAA4631329.1"/>
    <property type="molecule type" value="Genomic_DNA"/>
</dbReference>
<dbReference type="Pfam" id="PF19054">
    <property type="entry name" value="DUF5753"/>
    <property type="match status" value="1"/>
</dbReference>
<protein>
    <submittedName>
        <fullName evidence="2">Helix-turn-helix transcriptional regulator</fullName>
    </submittedName>
</protein>
<dbReference type="CDD" id="cd00093">
    <property type="entry name" value="HTH_XRE"/>
    <property type="match status" value="1"/>
</dbReference>
<accession>A0ABP8UJ94</accession>
<proteinExistence type="predicted"/>
<evidence type="ECO:0000313" key="3">
    <source>
        <dbReference type="Proteomes" id="UP001501442"/>
    </source>
</evidence>
<keyword evidence="3" id="KW-1185">Reference proteome</keyword>
<dbReference type="SUPFAM" id="SSF47413">
    <property type="entry name" value="lambda repressor-like DNA-binding domains"/>
    <property type="match status" value="1"/>
</dbReference>
<name>A0ABP8UJ94_9ACTN</name>
<dbReference type="InterPro" id="IPR001387">
    <property type="entry name" value="Cro/C1-type_HTH"/>
</dbReference>
<dbReference type="Proteomes" id="UP001501442">
    <property type="component" value="Unassembled WGS sequence"/>
</dbReference>
<gene>
    <name evidence="2" type="ORF">GCM10023196_060330</name>
</gene>
<dbReference type="RefSeq" id="WP_345434479.1">
    <property type="nucleotide sequence ID" value="NZ_BAABHK010000009.1"/>
</dbReference>
<comment type="caution">
    <text evidence="2">The sequence shown here is derived from an EMBL/GenBank/DDBJ whole genome shotgun (WGS) entry which is preliminary data.</text>
</comment>
<dbReference type="InterPro" id="IPR010982">
    <property type="entry name" value="Lambda_DNA-bd_dom_sf"/>
</dbReference>
<evidence type="ECO:0000313" key="2">
    <source>
        <dbReference type="EMBL" id="GAA4631329.1"/>
    </source>
</evidence>
<feature type="domain" description="HTH cro/C1-type" evidence="1">
    <location>
        <begin position="18"/>
        <end position="76"/>
    </location>
</feature>
<sequence length="286" mass="32624">MSVRPSPTVRARRLRYELRRIREERGLTIDDVVRQAGGDWSASALSRWETGERRIRPVDLRALLDLYDIQDEHREVLLTFARQAREKGWWHSFGGAIPSWFEFYIGLETEATSIHVYEAELVHGLLQTPEYYRAFLRVGPAAAQAEEIERKIAVRTARQERLTSDDPPKYWAVLNEAVIRRVVGGSETMRTQLQHIAKMAELPHVDVQVLPFKAGAHPAMDGSFEILGFPEPADPDVVYLESQTGSLYLEKEAELQRYTTMFTAMIAKALDPDESRALIAQVASEF</sequence>
<organism evidence="2 3">
    <name type="scientific">Actinoallomurus vinaceus</name>
    <dbReference type="NCBI Taxonomy" id="1080074"/>
    <lineage>
        <taxon>Bacteria</taxon>
        <taxon>Bacillati</taxon>
        <taxon>Actinomycetota</taxon>
        <taxon>Actinomycetes</taxon>
        <taxon>Streptosporangiales</taxon>
        <taxon>Thermomonosporaceae</taxon>
        <taxon>Actinoallomurus</taxon>
    </lineage>
</organism>
<dbReference type="Gene3D" id="1.10.260.40">
    <property type="entry name" value="lambda repressor-like DNA-binding domains"/>
    <property type="match status" value="1"/>
</dbReference>
<dbReference type="Pfam" id="PF13560">
    <property type="entry name" value="HTH_31"/>
    <property type="match status" value="1"/>
</dbReference>
<dbReference type="SMART" id="SM00530">
    <property type="entry name" value="HTH_XRE"/>
    <property type="match status" value="1"/>
</dbReference>